<organism evidence="1 2">
    <name type="scientific">Durusdinium trenchii</name>
    <dbReference type="NCBI Taxonomy" id="1381693"/>
    <lineage>
        <taxon>Eukaryota</taxon>
        <taxon>Sar</taxon>
        <taxon>Alveolata</taxon>
        <taxon>Dinophyceae</taxon>
        <taxon>Suessiales</taxon>
        <taxon>Symbiodiniaceae</taxon>
        <taxon>Durusdinium</taxon>
    </lineage>
</organism>
<sequence length="135" mass="15065">MAAPVPVSRPRQLRMQVDSIDESQVYVWNACFCCYDGCVPGCHIGCAEQKTILCLECDCCCKTKTPALRCICCDLRCVDVSVCCKQQDQNCCCVSAWAIPPDHSVPFMLSYCFVQCIPKLGVLQRVAELRSMRLP</sequence>
<accession>A0ABP0ISU0</accession>
<dbReference type="EMBL" id="CAXAMM010004692">
    <property type="protein sequence ID" value="CAK9004568.1"/>
    <property type="molecule type" value="Genomic_DNA"/>
</dbReference>
<evidence type="ECO:0000313" key="2">
    <source>
        <dbReference type="Proteomes" id="UP001642464"/>
    </source>
</evidence>
<reference evidence="1 2" key="1">
    <citation type="submission" date="2024-02" db="EMBL/GenBank/DDBJ databases">
        <authorList>
            <person name="Chen Y."/>
            <person name="Shah S."/>
            <person name="Dougan E. K."/>
            <person name="Thang M."/>
            <person name="Chan C."/>
        </authorList>
    </citation>
    <scope>NUCLEOTIDE SEQUENCE [LARGE SCALE GENOMIC DNA]</scope>
</reference>
<proteinExistence type="predicted"/>
<protein>
    <submittedName>
        <fullName evidence="1">Uncharacterized protein</fullName>
    </submittedName>
</protein>
<comment type="caution">
    <text evidence="1">The sequence shown here is derived from an EMBL/GenBank/DDBJ whole genome shotgun (WGS) entry which is preliminary data.</text>
</comment>
<dbReference type="Proteomes" id="UP001642464">
    <property type="component" value="Unassembled WGS sequence"/>
</dbReference>
<gene>
    <name evidence="1" type="ORF">SCF082_LOCUS8239</name>
</gene>
<evidence type="ECO:0000313" key="1">
    <source>
        <dbReference type="EMBL" id="CAK9004568.1"/>
    </source>
</evidence>
<keyword evidence="2" id="KW-1185">Reference proteome</keyword>
<name>A0ABP0ISU0_9DINO</name>